<feature type="active site" description="Proton donor" evidence="4">
    <location>
        <position position="54"/>
    </location>
</feature>
<dbReference type="PIRSF" id="PIRSF000097">
    <property type="entry name" value="AKR"/>
    <property type="match status" value="1"/>
</dbReference>
<organism evidence="8 9">
    <name type="scientific">Aurantimicrobium minutum</name>
    <dbReference type="NCBI Taxonomy" id="708131"/>
    <lineage>
        <taxon>Bacteria</taxon>
        <taxon>Bacillati</taxon>
        <taxon>Actinomycetota</taxon>
        <taxon>Actinomycetes</taxon>
        <taxon>Micrococcales</taxon>
        <taxon>Microbacteriaceae</taxon>
        <taxon>Aurantimicrobium</taxon>
    </lineage>
</organism>
<dbReference type="PROSITE" id="PS00063">
    <property type="entry name" value="ALDOKETO_REDUCTASE_3"/>
    <property type="match status" value="1"/>
</dbReference>
<dbReference type="Gene3D" id="3.20.20.100">
    <property type="entry name" value="NADP-dependent oxidoreductase domain"/>
    <property type="match status" value="1"/>
</dbReference>
<evidence type="ECO:0000313" key="8">
    <source>
        <dbReference type="EMBL" id="BAV00048.1"/>
    </source>
</evidence>
<dbReference type="InterPro" id="IPR023210">
    <property type="entry name" value="NADP_OxRdtase_dom"/>
</dbReference>
<evidence type="ECO:0000256" key="5">
    <source>
        <dbReference type="PIRSR" id="PIRSR000097-2"/>
    </source>
</evidence>
<dbReference type="PROSITE" id="PS00062">
    <property type="entry name" value="ALDOKETO_REDUCTASE_2"/>
    <property type="match status" value="1"/>
</dbReference>
<dbReference type="GO" id="GO:0016616">
    <property type="term" value="F:oxidoreductase activity, acting on the CH-OH group of donors, NAD or NADP as acceptor"/>
    <property type="evidence" value="ECO:0007669"/>
    <property type="project" value="UniProtKB-ARBA"/>
</dbReference>
<sequence length="278" mass="30819">MTDHGGGPRLDMNDGLVIPQIGYGVFKVEDDVAEHYVLDALEAGYRHIDTAAIYQNERGVGAALKASGLPREEIFVTTKLWNTDQAPDAAWPALHKSLDLMGLEYVDLYLIHWPSPWRGNFLAAWETLIEMREKGLVKSIGVSNFEEEHLTEIISATGVTPAVNQIELHPYLQQESLSEIDARHGILTEAWSPLGQGQALEDAVLSSIALKHNVSTAQVIIRWHVQSGRIVIPKSVTKTRIQSNFDVFGFELDQDDLAAIKTLNTDSRIGPDPRTADF</sequence>
<dbReference type="PANTHER" id="PTHR43827">
    <property type="entry name" value="2,5-DIKETO-D-GLUCONIC ACID REDUCTASE"/>
    <property type="match status" value="1"/>
</dbReference>
<evidence type="ECO:0000313" key="9">
    <source>
        <dbReference type="Proteomes" id="UP000243847"/>
    </source>
</evidence>
<dbReference type="OrthoDB" id="9804790at2"/>
<evidence type="ECO:0000259" key="7">
    <source>
        <dbReference type="Pfam" id="PF00248"/>
    </source>
</evidence>
<dbReference type="Proteomes" id="UP000243847">
    <property type="component" value="Chromosome sequence1"/>
</dbReference>
<dbReference type="InterPro" id="IPR036812">
    <property type="entry name" value="NAD(P)_OxRdtase_dom_sf"/>
</dbReference>
<dbReference type="PRINTS" id="PR00069">
    <property type="entry name" value="ALDKETRDTASE"/>
</dbReference>
<dbReference type="InterPro" id="IPR018170">
    <property type="entry name" value="Aldo/ket_reductase_CS"/>
</dbReference>
<evidence type="ECO:0000256" key="2">
    <source>
        <dbReference type="ARBA" id="ARBA00022857"/>
    </source>
</evidence>
<keyword evidence="3" id="KW-0560">Oxidoreductase</keyword>
<dbReference type="AlphaFoldDB" id="A0A173LYV7"/>
<dbReference type="SUPFAM" id="SSF51430">
    <property type="entry name" value="NAD(P)-linked oxidoreductase"/>
    <property type="match status" value="1"/>
</dbReference>
<evidence type="ECO:0000256" key="1">
    <source>
        <dbReference type="ARBA" id="ARBA00007905"/>
    </source>
</evidence>
<dbReference type="KEGG" id="amin:AUMI_115050"/>
<dbReference type="EMBL" id="AP017457">
    <property type="protein sequence ID" value="BAV00048.1"/>
    <property type="molecule type" value="Genomic_DNA"/>
</dbReference>
<accession>A0A173LYV7</accession>
<dbReference type="InterPro" id="IPR020471">
    <property type="entry name" value="AKR"/>
</dbReference>
<dbReference type="PROSITE" id="PS00798">
    <property type="entry name" value="ALDOKETO_REDUCTASE_1"/>
    <property type="match status" value="1"/>
</dbReference>
<evidence type="ECO:0000256" key="4">
    <source>
        <dbReference type="PIRSR" id="PIRSR000097-1"/>
    </source>
</evidence>
<protein>
    <submittedName>
        <fullName evidence="8">Aldo/keto reductase</fullName>
    </submittedName>
</protein>
<feature type="domain" description="NADP-dependent oxidoreductase" evidence="7">
    <location>
        <begin position="28"/>
        <end position="264"/>
    </location>
</feature>
<dbReference type="GeneID" id="80452699"/>
<comment type="similarity">
    <text evidence="1">Belongs to the aldo/keto reductase family.</text>
</comment>
<keyword evidence="2" id="KW-0521">NADP</keyword>
<dbReference type="FunFam" id="3.20.20.100:FF:000002">
    <property type="entry name" value="2,5-diketo-D-gluconic acid reductase A"/>
    <property type="match status" value="1"/>
</dbReference>
<feature type="site" description="Lowers pKa of active site Tyr" evidence="6">
    <location>
        <position position="79"/>
    </location>
</feature>
<dbReference type="RefSeq" id="WP_096383173.1">
    <property type="nucleotide sequence ID" value="NZ_AP017457.1"/>
</dbReference>
<reference evidence="8 9" key="1">
    <citation type="journal article" date="2016" name="Genome Announc.">
        <title>Complete Genome Sequence of Aurantimicrobium minutum Type Strain KNCT, a Planktonic Ultramicrobacterium Isolated from River Water.</title>
        <authorList>
            <person name="Nakai R."/>
            <person name="Fujisawa T."/>
            <person name="Nakamura Y."/>
            <person name="Nishide H."/>
            <person name="Uchiyama I."/>
            <person name="Baba T."/>
            <person name="Toyoda A."/>
            <person name="Fujiyama A."/>
            <person name="Naganuma T."/>
            <person name="Niki H."/>
        </authorList>
    </citation>
    <scope>NUCLEOTIDE SEQUENCE [LARGE SCALE GENOMIC DNA]</scope>
    <source>
        <strain evidence="8 9">KNC</strain>
    </source>
</reference>
<proteinExistence type="inferred from homology"/>
<dbReference type="Pfam" id="PF00248">
    <property type="entry name" value="Aldo_ket_red"/>
    <property type="match status" value="1"/>
</dbReference>
<gene>
    <name evidence="8" type="ORF">AUMI_115050</name>
</gene>
<evidence type="ECO:0000256" key="6">
    <source>
        <dbReference type="PIRSR" id="PIRSR000097-3"/>
    </source>
</evidence>
<evidence type="ECO:0000256" key="3">
    <source>
        <dbReference type="ARBA" id="ARBA00023002"/>
    </source>
</evidence>
<name>A0A173LYV7_9MICO</name>
<dbReference type="PANTHER" id="PTHR43827:SF3">
    <property type="entry name" value="NADP-DEPENDENT OXIDOREDUCTASE DOMAIN-CONTAINING PROTEIN"/>
    <property type="match status" value="1"/>
</dbReference>
<feature type="binding site" evidence="5">
    <location>
        <position position="112"/>
    </location>
    <ligand>
        <name>substrate</name>
    </ligand>
</feature>